<evidence type="ECO:0000256" key="3">
    <source>
        <dbReference type="ARBA" id="ARBA00022676"/>
    </source>
</evidence>
<evidence type="ECO:0000256" key="4">
    <source>
        <dbReference type="ARBA" id="ARBA00022679"/>
    </source>
</evidence>
<dbReference type="PANTHER" id="PTHR48090:SF10">
    <property type="entry name" value="GLUCOSYL-3-PHOSPHOGLYCERATE SYNTHASE"/>
    <property type="match status" value="1"/>
</dbReference>
<protein>
    <recommendedName>
        <fullName evidence="7">Glucosyl-3-phosphoglycerate synthase</fullName>
        <ecNumber evidence="6">2.4.1.266</ecNumber>
    </recommendedName>
</protein>
<evidence type="ECO:0000256" key="6">
    <source>
        <dbReference type="ARBA" id="ARBA00039022"/>
    </source>
</evidence>
<comment type="catalytic activity">
    <reaction evidence="9">
        <text>an NDP-alpha-D-glucose + (2R)-3-phosphoglycerate = (2R)-2-O-(alpha-D-glucopyranosyl)-3-phospho-glycerate + a ribonucleoside 5'-diphosphate + H(+)</text>
        <dbReference type="Rhea" id="RHEA:47244"/>
        <dbReference type="ChEBI" id="CHEBI:15378"/>
        <dbReference type="ChEBI" id="CHEBI:57930"/>
        <dbReference type="ChEBI" id="CHEBI:58272"/>
        <dbReference type="ChEBI" id="CHEBI:62600"/>
        <dbReference type="ChEBI" id="CHEBI:76533"/>
        <dbReference type="EC" id="2.4.1.266"/>
    </reaction>
    <physiologicalReaction direction="left-to-right" evidence="9">
        <dbReference type="Rhea" id="RHEA:47245"/>
    </physiologicalReaction>
</comment>
<evidence type="ECO:0000256" key="7">
    <source>
        <dbReference type="ARBA" id="ARBA00040894"/>
    </source>
</evidence>
<evidence type="ECO:0000256" key="5">
    <source>
        <dbReference type="ARBA" id="ARBA00022842"/>
    </source>
</evidence>
<dbReference type="Pfam" id="PF00535">
    <property type="entry name" value="Glycos_transf_2"/>
    <property type="match status" value="1"/>
</dbReference>
<dbReference type="STRING" id="748449.Halha_0698"/>
<dbReference type="EMBL" id="CP003359">
    <property type="protein sequence ID" value="AGB40671.1"/>
    <property type="molecule type" value="Genomic_DNA"/>
</dbReference>
<dbReference type="PATRIC" id="fig|748449.3.peg.656"/>
<dbReference type="InterPro" id="IPR001173">
    <property type="entry name" value="Glyco_trans_2-like"/>
</dbReference>
<keyword evidence="12" id="KW-1185">Reference proteome</keyword>
<dbReference type="InterPro" id="IPR029044">
    <property type="entry name" value="Nucleotide-diphossugar_trans"/>
</dbReference>
<keyword evidence="4 11" id="KW-0808">Transferase</keyword>
<dbReference type="Proteomes" id="UP000010880">
    <property type="component" value="Chromosome"/>
</dbReference>
<dbReference type="OrthoDB" id="9810303at2"/>
<keyword evidence="5" id="KW-0460">Magnesium</keyword>
<comment type="similarity">
    <text evidence="2">Belongs to the glycosyltransferase 2 family.</text>
</comment>
<evidence type="ECO:0000256" key="8">
    <source>
        <dbReference type="ARBA" id="ARBA00048689"/>
    </source>
</evidence>
<accession>L0K6L7</accession>
<evidence type="ECO:0000259" key="10">
    <source>
        <dbReference type="Pfam" id="PF00535"/>
    </source>
</evidence>
<reference evidence="12" key="1">
    <citation type="submission" date="2012-02" db="EMBL/GenBank/DDBJ databases">
        <title>The complete genome of Halobacteroides halobius DSM 5150.</title>
        <authorList>
            <person name="Lucas S."/>
            <person name="Copeland A."/>
            <person name="Lapidus A."/>
            <person name="Glavina del Rio T."/>
            <person name="Dalin E."/>
            <person name="Tice H."/>
            <person name="Bruce D."/>
            <person name="Goodwin L."/>
            <person name="Pitluck S."/>
            <person name="Peters L."/>
            <person name="Mikhailova N."/>
            <person name="Gu W."/>
            <person name="Kyrpides N."/>
            <person name="Mavromatis K."/>
            <person name="Ivanova N."/>
            <person name="Brettin T."/>
            <person name="Detter J.C."/>
            <person name="Han C."/>
            <person name="Larimer F."/>
            <person name="Land M."/>
            <person name="Hauser L."/>
            <person name="Markowitz V."/>
            <person name="Cheng J.-F."/>
            <person name="Hugenholtz P."/>
            <person name="Woyke T."/>
            <person name="Wu D."/>
            <person name="Tindall B."/>
            <person name="Pomrenke H."/>
            <person name="Brambilla E."/>
            <person name="Klenk H.-P."/>
            <person name="Eisen J.A."/>
        </authorList>
    </citation>
    <scope>NUCLEOTIDE SEQUENCE [LARGE SCALE GENOMIC DNA]</scope>
    <source>
        <strain evidence="12">ATCC 35273 / DSM 5150 / MD-1</strain>
    </source>
</reference>
<comment type="cofactor">
    <cofactor evidence="1">
        <name>Mg(2+)</name>
        <dbReference type="ChEBI" id="CHEBI:18420"/>
    </cofactor>
</comment>
<dbReference type="RefSeq" id="WP_015326397.1">
    <property type="nucleotide sequence ID" value="NC_019978.1"/>
</dbReference>
<dbReference type="eggNOG" id="COG1215">
    <property type="taxonomic scope" value="Bacteria"/>
</dbReference>
<evidence type="ECO:0000256" key="1">
    <source>
        <dbReference type="ARBA" id="ARBA00001946"/>
    </source>
</evidence>
<dbReference type="Gene3D" id="3.90.550.10">
    <property type="entry name" value="Spore Coat Polysaccharide Biosynthesis Protein SpsA, Chain A"/>
    <property type="match status" value="1"/>
</dbReference>
<organism evidence="11 12">
    <name type="scientific">Halobacteroides halobius (strain ATCC 35273 / DSM 5150 / MD-1)</name>
    <dbReference type="NCBI Taxonomy" id="748449"/>
    <lineage>
        <taxon>Bacteria</taxon>
        <taxon>Bacillati</taxon>
        <taxon>Bacillota</taxon>
        <taxon>Clostridia</taxon>
        <taxon>Halanaerobiales</taxon>
        <taxon>Halobacteroidaceae</taxon>
        <taxon>Halobacteroides</taxon>
    </lineage>
</organism>
<dbReference type="GO" id="GO:0016757">
    <property type="term" value="F:glycosyltransferase activity"/>
    <property type="evidence" value="ECO:0007669"/>
    <property type="project" value="UniProtKB-KW"/>
</dbReference>
<feature type="domain" description="Glycosyltransferase 2-like" evidence="10">
    <location>
        <begin position="5"/>
        <end position="125"/>
    </location>
</feature>
<dbReference type="InterPro" id="IPR050256">
    <property type="entry name" value="Glycosyltransferase_2"/>
</dbReference>
<evidence type="ECO:0000313" key="11">
    <source>
        <dbReference type="EMBL" id="AGB40671.1"/>
    </source>
</evidence>
<name>L0K6L7_HALHC</name>
<gene>
    <name evidence="11" type="ordered locus">Halha_0698</name>
</gene>
<dbReference type="HOGENOM" id="CLU_033536_6_1_9"/>
<dbReference type="AlphaFoldDB" id="L0K6L7"/>
<proteinExistence type="inferred from homology"/>
<keyword evidence="3" id="KW-0328">Glycosyltransferase</keyword>
<dbReference type="EC" id="2.4.1.266" evidence="6"/>
<evidence type="ECO:0000256" key="9">
    <source>
        <dbReference type="ARBA" id="ARBA00048997"/>
    </source>
</evidence>
<evidence type="ECO:0000256" key="2">
    <source>
        <dbReference type="ARBA" id="ARBA00006739"/>
    </source>
</evidence>
<comment type="catalytic activity">
    <reaction evidence="8">
        <text>(2R)-3-phosphoglycerate + UDP-alpha-D-glucose = (2R)-2-O-(alpha-D-glucopyranosyl)-3-phospho-glycerate + UDP + H(+)</text>
        <dbReference type="Rhea" id="RHEA:31319"/>
        <dbReference type="ChEBI" id="CHEBI:15378"/>
        <dbReference type="ChEBI" id="CHEBI:58223"/>
        <dbReference type="ChEBI" id="CHEBI:58272"/>
        <dbReference type="ChEBI" id="CHEBI:58885"/>
        <dbReference type="ChEBI" id="CHEBI:62600"/>
        <dbReference type="EC" id="2.4.1.266"/>
    </reaction>
    <physiologicalReaction direction="left-to-right" evidence="8">
        <dbReference type="Rhea" id="RHEA:31320"/>
    </physiologicalReaction>
</comment>
<dbReference type="KEGG" id="hhl:Halha_0698"/>
<dbReference type="CDD" id="cd04179">
    <property type="entry name" value="DPM_DPG-synthase_like"/>
    <property type="match status" value="1"/>
</dbReference>
<dbReference type="PANTHER" id="PTHR48090">
    <property type="entry name" value="UNDECAPRENYL-PHOSPHATE 4-DEOXY-4-FORMAMIDO-L-ARABINOSE TRANSFERASE-RELATED"/>
    <property type="match status" value="1"/>
</dbReference>
<evidence type="ECO:0000313" key="12">
    <source>
        <dbReference type="Proteomes" id="UP000010880"/>
    </source>
</evidence>
<dbReference type="SUPFAM" id="SSF53448">
    <property type="entry name" value="Nucleotide-diphospho-sugar transferases"/>
    <property type="match status" value="1"/>
</dbReference>
<sequence>MSVTAVIPAYNEEETIGEVVSKVKAHKLVNNVIVISDGSEDNTAAIARDTGAEVIELESNLGKGAAIQTGIDIAKGDIILFLDADLLRLTLEHIDQLLLPVINQEAEMTVGVFTAGRFTTDLAQKITPFLSGQRAVKSKLLDDIASLEMTQFGVEIALTQYAKENNIKIKEVELQDLTHVMKEEKLGVFKGLRARLKMYWEIIKNLPRNKIK</sequence>